<name>A0ABW1JBQ4_9ACTN</name>
<dbReference type="RefSeq" id="WP_345717044.1">
    <property type="nucleotide sequence ID" value="NZ_BAABFP010000005.1"/>
</dbReference>
<dbReference type="InterPro" id="IPR002298">
    <property type="entry name" value="DNA_polymerase_A"/>
</dbReference>
<comment type="catalytic activity">
    <reaction evidence="3">
        <text>DNA(n) + a 2'-deoxyribonucleoside 5'-triphosphate = DNA(n+1) + diphosphate</text>
        <dbReference type="Rhea" id="RHEA:22508"/>
        <dbReference type="Rhea" id="RHEA-COMP:17339"/>
        <dbReference type="Rhea" id="RHEA-COMP:17340"/>
        <dbReference type="ChEBI" id="CHEBI:33019"/>
        <dbReference type="ChEBI" id="CHEBI:61560"/>
        <dbReference type="ChEBI" id="CHEBI:173112"/>
        <dbReference type="EC" id="2.7.7.7"/>
    </reaction>
</comment>
<evidence type="ECO:0000256" key="2">
    <source>
        <dbReference type="ARBA" id="ARBA00022705"/>
    </source>
</evidence>
<proteinExistence type="predicted"/>
<dbReference type="PRINTS" id="PR00868">
    <property type="entry name" value="DNAPOLI"/>
</dbReference>
<dbReference type="SMART" id="SM00482">
    <property type="entry name" value="POLAc"/>
    <property type="match status" value="1"/>
</dbReference>
<reference evidence="7" key="1">
    <citation type="journal article" date="2019" name="Int. J. Syst. Evol. Microbiol.">
        <title>The Global Catalogue of Microorganisms (GCM) 10K type strain sequencing project: providing services to taxonomists for standard genome sequencing and annotation.</title>
        <authorList>
            <consortium name="The Broad Institute Genomics Platform"/>
            <consortium name="The Broad Institute Genome Sequencing Center for Infectious Disease"/>
            <person name="Wu L."/>
            <person name="Ma J."/>
        </authorList>
    </citation>
    <scope>NUCLEOTIDE SEQUENCE [LARGE SCALE GENOMIC DNA]</scope>
    <source>
        <strain evidence="7">KACC 14249</strain>
    </source>
</reference>
<evidence type="ECO:0000313" key="6">
    <source>
        <dbReference type="EMBL" id="MFC6006188.1"/>
    </source>
</evidence>
<evidence type="ECO:0000313" key="7">
    <source>
        <dbReference type="Proteomes" id="UP001596189"/>
    </source>
</evidence>
<sequence>MPADDAVTCLRQAGAQRGALVALVVHPDVGAALAFGDRSWSWPREDTAPQALAQRVEDELRPRWVWWSAAASLGRLRTSGLHLATCWDLAVAHRMLAGGQRDGPPDIWSLVHDLDPDSAPRTGQLDLLGTAAEPSPAGRAGPESSAGPESPVDSSGHLRAEWVDGGWGRTEARLRAWALLVLRVQTLQAGRLAERGRHPTVSGEPERAVHAESAAAMLCVELERDGLPIDVPQAEQLIDEAVGPRPADAHQAAALRRARDLEVMRHAPQSDGVSVDLRNPAQVRGLLAGIGIDVPDTRSWRLEPWREQHPLVEALLAWRKADRIGTTYGYTWLDRFVGPDARLRGPWQASDGAAGRMTAGAGLHNLPAELRPAVAAPAGHVLVRADLGQIEPRVLAAISGDPALTSATLEDDLYLPVAQRLRVERPIAKVAVLAAMYGQTSGTAGEALKGLDRAYPVAMQYLRRASDEGRAGRPVFTHGGRRVPMWGQLEGLAPDAQSSLAAARGRFARNAVVQGSAAELFKAWAVTVRAQARALNARVVLCLHDELLVECPTERADEAVALLHRTLDVVGAAWAPRSAVRFVADVRVVHRWSEAKE</sequence>
<dbReference type="EMBL" id="JBHSRD010000002">
    <property type="protein sequence ID" value="MFC6006188.1"/>
    <property type="molecule type" value="Genomic_DNA"/>
</dbReference>
<comment type="caution">
    <text evidence="6">The sequence shown here is derived from an EMBL/GenBank/DDBJ whole genome shotgun (WGS) entry which is preliminary data.</text>
</comment>
<dbReference type="EC" id="2.7.7.7" evidence="1"/>
<dbReference type="InterPro" id="IPR001098">
    <property type="entry name" value="DNA-dir_DNA_pol_A_palm_dom"/>
</dbReference>
<dbReference type="Gene3D" id="1.10.150.20">
    <property type="entry name" value="5' to 3' exonuclease, C-terminal subdomain"/>
    <property type="match status" value="1"/>
</dbReference>
<accession>A0ABW1JBQ4</accession>
<feature type="region of interest" description="Disordered" evidence="4">
    <location>
        <begin position="119"/>
        <end position="157"/>
    </location>
</feature>
<dbReference type="InterPro" id="IPR043502">
    <property type="entry name" value="DNA/RNA_pol_sf"/>
</dbReference>
<evidence type="ECO:0000259" key="5">
    <source>
        <dbReference type="SMART" id="SM00482"/>
    </source>
</evidence>
<keyword evidence="2" id="KW-0235">DNA replication</keyword>
<dbReference type="Pfam" id="PF00476">
    <property type="entry name" value="DNA_pol_A"/>
    <property type="match status" value="1"/>
</dbReference>
<dbReference type="SUPFAM" id="SSF56672">
    <property type="entry name" value="DNA/RNA polymerases"/>
    <property type="match status" value="1"/>
</dbReference>
<evidence type="ECO:0000256" key="4">
    <source>
        <dbReference type="SAM" id="MobiDB-lite"/>
    </source>
</evidence>
<gene>
    <name evidence="6" type="ORF">ACFQDO_03505</name>
</gene>
<dbReference type="Gene3D" id="3.30.70.370">
    <property type="match status" value="1"/>
</dbReference>
<feature type="domain" description="DNA-directed DNA polymerase family A palm" evidence="5">
    <location>
        <begin position="369"/>
        <end position="555"/>
    </location>
</feature>
<keyword evidence="7" id="KW-1185">Reference proteome</keyword>
<evidence type="ECO:0000256" key="1">
    <source>
        <dbReference type="ARBA" id="ARBA00012417"/>
    </source>
</evidence>
<evidence type="ECO:0000256" key="3">
    <source>
        <dbReference type="ARBA" id="ARBA00049244"/>
    </source>
</evidence>
<protein>
    <recommendedName>
        <fullName evidence="1">DNA-directed DNA polymerase</fullName>
        <ecNumber evidence="1">2.7.7.7</ecNumber>
    </recommendedName>
</protein>
<organism evidence="6 7">
    <name type="scientific">Angustibacter luteus</name>
    <dbReference type="NCBI Taxonomy" id="658456"/>
    <lineage>
        <taxon>Bacteria</taxon>
        <taxon>Bacillati</taxon>
        <taxon>Actinomycetota</taxon>
        <taxon>Actinomycetes</taxon>
        <taxon>Kineosporiales</taxon>
        <taxon>Kineosporiaceae</taxon>
    </lineage>
</organism>
<dbReference type="Proteomes" id="UP001596189">
    <property type="component" value="Unassembled WGS sequence"/>
</dbReference>
<dbReference type="PANTHER" id="PTHR10133">
    <property type="entry name" value="DNA POLYMERASE I"/>
    <property type="match status" value="1"/>
</dbReference>
<dbReference type="PANTHER" id="PTHR10133:SF27">
    <property type="entry name" value="DNA POLYMERASE NU"/>
    <property type="match status" value="1"/>
</dbReference>